<dbReference type="Proteomes" id="UP000887159">
    <property type="component" value="Unassembled WGS sequence"/>
</dbReference>
<dbReference type="EMBL" id="BMAU01021405">
    <property type="protein sequence ID" value="GFY32820.1"/>
    <property type="molecule type" value="Genomic_DNA"/>
</dbReference>
<dbReference type="GO" id="GO:0003676">
    <property type="term" value="F:nucleic acid binding"/>
    <property type="evidence" value="ECO:0007669"/>
    <property type="project" value="InterPro"/>
</dbReference>
<reference evidence="2" key="1">
    <citation type="submission" date="2020-08" db="EMBL/GenBank/DDBJ databases">
        <title>Multicomponent nature underlies the extraordinary mechanical properties of spider dragline silk.</title>
        <authorList>
            <person name="Kono N."/>
            <person name="Nakamura H."/>
            <person name="Mori M."/>
            <person name="Yoshida Y."/>
            <person name="Ohtoshi R."/>
            <person name="Malay A.D."/>
            <person name="Moran D.A.P."/>
            <person name="Tomita M."/>
            <person name="Numata K."/>
            <person name="Arakawa K."/>
        </authorList>
    </citation>
    <scope>NUCLEOTIDE SEQUENCE</scope>
</reference>
<accession>A0A8X7BIT5</accession>
<dbReference type="AlphaFoldDB" id="A0A8X7BIT5"/>
<protein>
    <submittedName>
        <fullName evidence="2">Transposable element Tcb1 transposase</fullName>
    </submittedName>
</protein>
<evidence type="ECO:0000313" key="3">
    <source>
        <dbReference type="Proteomes" id="UP000887159"/>
    </source>
</evidence>
<dbReference type="InterPro" id="IPR036397">
    <property type="entry name" value="RNaseH_sf"/>
</dbReference>
<feature type="domain" description="Tc1-like transposase DDE" evidence="1">
    <location>
        <begin position="3"/>
        <end position="108"/>
    </location>
</feature>
<dbReference type="InterPro" id="IPR038717">
    <property type="entry name" value="Tc1-like_DDE_dom"/>
</dbReference>
<evidence type="ECO:0000259" key="1">
    <source>
        <dbReference type="Pfam" id="PF13358"/>
    </source>
</evidence>
<keyword evidence="3" id="KW-1185">Reference proteome</keyword>
<name>A0A8X7BIT5_TRICX</name>
<dbReference type="Gene3D" id="3.30.420.10">
    <property type="entry name" value="Ribonuclease H-like superfamily/Ribonuclease H"/>
    <property type="match status" value="1"/>
</dbReference>
<sequence>MVWGAILYHGRSNLLRIEGNLNSNRNVREVVQPEVSFPSFKASLELSSVDNARPHVRKTVRDFCSAQHMQRLPWPAYSPDMSPIEHVWDLVGRSCARDLRPAASKDELLLRIQARWNSLPQADVQNMFDFMSRRIEKLIAALGGYTKY</sequence>
<gene>
    <name evidence="2" type="primary">X975_17029</name>
    <name evidence="2" type="ORF">TNCV_4024441</name>
</gene>
<organism evidence="2 3">
    <name type="scientific">Trichonephila clavipes</name>
    <name type="common">Golden silk orbweaver</name>
    <name type="synonym">Nephila clavipes</name>
    <dbReference type="NCBI Taxonomy" id="2585209"/>
    <lineage>
        <taxon>Eukaryota</taxon>
        <taxon>Metazoa</taxon>
        <taxon>Ecdysozoa</taxon>
        <taxon>Arthropoda</taxon>
        <taxon>Chelicerata</taxon>
        <taxon>Arachnida</taxon>
        <taxon>Araneae</taxon>
        <taxon>Araneomorphae</taxon>
        <taxon>Entelegynae</taxon>
        <taxon>Araneoidea</taxon>
        <taxon>Nephilidae</taxon>
        <taxon>Trichonephila</taxon>
    </lineage>
</organism>
<evidence type="ECO:0000313" key="2">
    <source>
        <dbReference type="EMBL" id="GFY32820.1"/>
    </source>
</evidence>
<proteinExistence type="predicted"/>
<dbReference type="Pfam" id="PF13358">
    <property type="entry name" value="DDE_3"/>
    <property type="match status" value="1"/>
</dbReference>
<comment type="caution">
    <text evidence="2">The sequence shown here is derived from an EMBL/GenBank/DDBJ whole genome shotgun (WGS) entry which is preliminary data.</text>
</comment>